<dbReference type="SUPFAM" id="SSF52743">
    <property type="entry name" value="Subtilisin-like"/>
    <property type="match status" value="1"/>
</dbReference>
<dbReference type="InterPro" id="IPR015500">
    <property type="entry name" value="Peptidase_S8_subtilisin-rel"/>
</dbReference>
<dbReference type="InterPro" id="IPR000209">
    <property type="entry name" value="Peptidase_S8/S53_dom"/>
</dbReference>
<evidence type="ECO:0000259" key="7">
    <source>
        <dbReference type="Pfam" id="PF00082"/>
    </source>
</evidence>
<evidence type="ECO:0000256" key="4">
    <source>
        <dbReference type="ARBA" id="ARBA00022825"/>
    </source>
</evidence>
<evidence type="ECO:0000313" key="9">
    <source>
        <dbReference type="Proteomes" id="UP000035016"/>
    </source>
</evidence>
<accession>A0A0F7VNW6</accession>
<evidence type="ECO:0000256" key="3">
    <source>
        <dbReference type="ARBA" id="ARBA00022801"/>
    </source>
</evidence>
<dbReference type="Pfam" id="PF00082">
    <property type="entry name" value="Peptidase_S8"/>
    <property type="match status" value="1"/>
</dbReference>
<sequence length="256" mass="26652">MWSPNHALVSACEAGEKGMAFRRTMCALGATVLSGALIMAAPAAFADQTRRDQCALETLQAESAWEISKGEGVTVAVIDTGVNAKHVDLRHNVLEGKDFIDGDDDASPESTEAQPSHGTGMASVIAGHGHGPGAADGVMGLAPEARILPIRVNLEGNSGFADEIRYAVDNGASIINISMILQDSRYKDGASAQGLESVAYALDEDVLIVAGAGNDGEGGDLPFPANTPGVVAVGGVYKTGKFWAHHVRLAQRSEEW</sequence>
<protein>
    <submittedName>
        <fullName evidence="8">Thermophilic serine proteinase</fullName>
    </submittedName>
</protein>
<gene>
    <name evidence="8" type="primary">sle_19540</name>
</gene>
<dbReference type="InterPro" id="IPR051048">
    <property type="entry name" value="Peptidase_S8/S53_subtilisin"/>
</dbReference>
<dbReference type="PRINTS" id="PR00723">
    <property type="entry name" value="SUBTILISIN"/>
</dbReference>
<dbReference type="Gene3D" id="3.40.50.200">
    <property type="entry name" value="Peptidase S8/S53 domain"/>
    <property type="match status" value="1"/>
</dbReference>
<organism evidence="8 9">
    <name type="scientific">Streptomyces leeuwenhoekii</name>
    <dbReference type="NCBI Taxonomy" id="1437453"/>
    <lineage>
        <taxon>Bacteria</taxon>
        <taxon>Bacillati</taxon>
        <taxon>Actinomycetota</taxon>
        <taxon>Actinomycetes</taxon>
        <taxon>Kitasatosporales</taxon>
        <taxon>Streptomycetaceae</taxon>
        <taxon>Streptomyces</taxon>
    </lineage>
</organism>
<dbReference type="PROSITE" id="PS00136">
    <property type="entry name" value="SUBTILASE_ASP"/>
    <property type="match status" value="1"/>
</dbReference>
<dbReference type="Proteomes" id="UP000035016">
    <property type="component" value="Chromosome Chromosome"/>
</dbReference>
<dbReference type="PANTHER" id="PTHR43399">
    <property type="entry name" value="SUBTILISIN-RELATED"/>
    <property type="match status" value="1"/>
</dbReference>
<feature type="region of interest" description="Disordered" evidence="6">
    <location>
        <begin position="99"/>
        <end position="118"/>
    </location>
</feature>
<dbReference type="PROSITE" id="PS51892">
    <property type="entry name" value="SUBTILASE"/>
    <property type="match status" value="1"/>
</dbReference>
<evidence type="ECO:0000256" key="2">
    <source>
        <dbReference type="ARBA" id="ARBA00022670"/>
    </source>
</evidence>
<evidence type="ECO:0000256" key="6">
    <source>
        <dbReference type="SAM" id="MobiDB-lite"/>
    </source>
</evidence>
<evidence type="ECO:0000256" key="1">
    <source>
        <dbReference type="ARBA" id="ARBA00011073"/>
    </source>
</evidence>
<dbReference type="GO" id="GO:0004252">
    <property type="term" value="F:serine-type endopeptidase activity"/>
    <property type="evidence" value="ECO:0007669"/>
    <property type="project" value="InterPro"/>
</dbReference>
<keyword evidence="4" id="KW-0720">Serine protease</keyword>
<evidence type="ECO:0000256" key="5">
    <source>
        <dbReference type="PROSITE-ProRule" id="PRU01240"/>
    </source>
</evidence>
<name>A0A0F7VNW6_STRLW</name>
<dbReference type="InterPro" id="IPR023827">
    <property type="entry name" value="Peptidase_S8_Asp-AS"/>
</dbReference>
<evidence type="ECO:0000313" key="8">
    <source>
        <dbReference type="EMBL" id="CQR61415.1"/>
    </source>
</evidence>
<proteinExistence type="inferred from homology"/>
<feature type="compositionally biased region" description="Polar residues" evidence="6">
    <location>
        <begin position="108"/>
        <end position="117"/>
    </location>
</feature>
<reference evidence="8 9" key="1">
    <citation type="submission" date="2015-02" db="EMBL/GenBank/DDBJ databases">
        <authorList>
            <person name="Gomez-Escribano P.J."/>
        </authorList>
    </citation>
    <scope>NUCLEOTIDE SEQUENCE [LARGE SCALE GENOMIC DNA]</scope>
    <source>
        <strain evidence="9">C34 (DSM 42122 / NRRL B-24963)</strain>
    </source>
</reference>
<keyword evidence="3" id="KW-0378">Hydrolase</keyword>
<dbReference type="InterPro" id="IPR036852">
    <property type="entry name" value="Peptidase_S8/S53_dom_sf"/>
</dbReference>
<dbReference type="KEGG" id="sle:sle_19540"/>
<dbReference type="GO" id="GO:0006508">
    <property type="term" value="P:proteolysis"/>
    <property type="evidence" value="ECO:0007669"/>
    <property type="project" value="UniProtKB-KW"/>
</dbReference>
<dbReference type="PANTHER" id="PTHR43399:SF4">
    <property type="entry name" value="CELL WALL-ASSOCIATED PROTEASE"/>
    <property type="match status" value="1"/>
</dbReference>
<comment type="similarity">
    <text evidence="1 5">Belongs to the peptidase S8 family.</text>
</comment>
<dbReference type="AlphaFoldDB" id="A0A0F7VNW6"/>
<dbReference type="EMBL" id="LN831790">
    <property type="protein sequence ID" value="CQR61415.1"/>
    <property type="molecule type" value="Genomic_DNA"/>
</dbReference>
<keyword evidence="2" id="KW-0645">Protease</keyword>
<feature type="domain" description="Peptidase S8/S53" evidence="7">
    <location>
        <begin position="70"/>
        <end position="237"/>
    </location>
</feature>
<comment type="caution">
    <text evidence="5">Lacks conserved residue(s) required for the propagation of feature annotation.</text>
</comment>